<sequence>MRCPFCGAEMEEGRLIGNKFKMKFMPDDKGLLLGIWAMDGIPLGKKSFPGRAVIPDTWRCERCGKYIIDIAGGEKKAKETA</sequence>
<keyword evidence="3" id="KW-1185">Reference proteome</keyword>
<dbReference type="Pfam" id="PF20097">
    <property type="entry name" value="DUF6487"/>
    <property type="match status" value="1"/>
</dbReference>
<evidence type="ECO:0000259" key="1">
    <source>
        <dbReference type="Pfam" id="PF20097"/>
    </source>
</evidence>
<dbReference type="GeneID" id="83059329"/>
<dbReference type="KEGG" id="cpor:BED41_15900"/>
<accession>A0A1B2I8Y2</accession>
<evidence type="ECO:0000313" key="2">
    <source>
        <dbReference type="EMBL" id="ANZ46454.1"/>
    </source>
</evidence>
<protein>
    <recommendedName>
        <fullName evidence="1">DUF6487 domain-containing protein</fullName>
    </recommendedName>
</protein>
<feature type="domain" description="DUF6487" evidence="1">
    <location>
        <begin position="3"/>
        <end position="70"/>
    </location>
</feature>
<dbReference type="EMBL" id="CP016757">
    <property type="protein sequence ID" value="ANZ46454.1"/>
    <property type="molecule type" value="Genomic_DNA"/>
</dbReference>
<name>A0A1B2I8Y2_9BACT</name>
<dbReference type="AlphaFoldDB" id="A0A1B2I8Y2"/>
<organism evidence="2 3">
    <name type="scientific">Cloacibacillus porcorum</name>
    <dbReference type="NCBI Taxonomy" id="1197717"/>
    <lineage>
        <taxon>Bacteria</taxon>
        <taxon>Thermotogati</taxon>
        <taxon>Synergistota</taxon>
        <taxon>Synergistia</taxon>
        <taxon>Synergistales</taxon>
        <taxon>Synergistaceae</taxon>
        <taxon>Cloacibacillus</taxon>
    </lineage>
</organism>
<dbReference type="OrthoDB" id="384892at2"/>
<dbReference type="InterPro" id="IPR045504">
    <property type="entry name" value="DUF6487"/>
</dbReference>
<dbReference type="STRING" id="1197717.BED41_15900"/>
<gene>
    <name evidence="2" type="ORF">BED41_15900</name>
</gene>
<reference evidence="2" key="1">
    <citation type="submission" date="2016-08" db="EMBL/GenBank/DDBJ databases">
        <title>Complete genome of Cloacibacillus porcorum.</title>
        <authorList>
            <person name="Looft T."/>
            <person name="Bayles D.O."/>
            <person name="Alt D.P."/>
        </authorList>
    </citation>
    <scope>NUCLEOTIDE SEQUENCE [LARGE SCALE GENOMIC DNA]</scope>
    <source>
        <strain evidence="2">CL-84</strain>
    </source>
</reference>
<evidence type="ECO:0000313" key="3">
    <source>
        <dbReference type="Proteomes" id="UP000093044"/>
    </source>
</evidence>
<dbReference type="Proteomes" id="UP000093044">
    <property type="component" value="Chromosome"/>
</dbReference>
<proteinExistence type="predicted"/>
<dbReference type="RefSeq" id="WP_066748623.1">
    <property type="nucleotide sequence ID" value="NZ_CP016757.1"/>
</dbReference>